<dbReference type="Gene3D" id="6.10.250.1120">
    <property type="match status" value="1"/>
</dbReference>
<dbReference type="OrthoDB" id="8480561at2"/>
<dbReference type="InterPro" id="IPR059176">
    <property type="entry name" value="UDP-X_N"/>
</dbReference>
<reference evidence="4" key="2">
    <citation type="submission" date="2014-09" db="EMBL/GenBank/DDBJ databases">
        <authorList>
            <person name="Illeghems K.G."/>
        </authorList>
    </citation>
    <scope>NUCLEOTIDE SEQUENCE [LARGE SCALE GENOMIC DNA]</scope>
    <source>
        <strain evidence="4">LMG 23848T</strain>
    </source>
</reference>
<dbReference type="PATRIC" id="fig|431306.5.peg.2219"/>
<keyword evidence="2" id="KW-0378">Hydrolase</keyword>
<dbReference type="STRING" id="431306.AGA_2149"/>
<dbReference type="PANTHER" id="PTHR43736:SF1">
    <property type="entry name" value="DIHYDRONEOPTERIN TRIPHOSPHATE DIPHOSPHATASE"/>
    <property type="match status" value="1"/>
</dbReference>
<accession>A0A0U5F651</accession>
<gene>
    <name evidence="2" type="primary">mutT</name>
    <name evidence="2" type="ORF">AGA_2149</name>
    <name evidence="3" type="ORF">GOB80_05550</name>
</gene>
<dbReference type="SUPFAM" id="SSF55811">
    <property type="entry name" value="Nudix"/>
    <property type="match status" value="1"/>
</dbReference>
<dbReference type="GO" id="GO:0016787">
    <property type="term" value="F:hydrolase activity"/>
    <property type="evidence" value="ECO:0007669"/>
    <property type="project" value="UniProtKB-KW"/>
</dbReference>
<dbReference type="Proteomes" id="UP000068250">
    <property type="component" value="Chromosome I"/>
</dbReference>
<dbReference type="AlphaFoldDB" id="A0A0U5F651"/>
<proteinExistence type="predicted"/>
<evidence type="ECO:0000259" key="1">
    <source>
        <dbReference type="PROSITE" id="PS51462"/>
    </source>
</evidence>
<dbReference type="Pfam" id="PF00293">
    <property type="entry name" value="NUDIX"/>
    <property type="match status" value="1"/>
</dbReference>
<protein>
    <submittedName>
        <fullName evidence="3">NUDIX domain-containing protein</fullName>
    </submittedName>
    <submittedName>
        <fullName evidence="2">NUDIX hydrolase</fullName>
    </submittedName>
</protein>
<dbReference type="PROSITE" id="PS51462">
    <property type="entry name" value="NUDIX"/>
    <property type="match status" value="1"/>
</dbReference>
<dbReference type="EMBL" id="WOTE01000002">
    <property type="protein sequence ID" value="NHO39158.1"/>
    <property type="molecule type" value="Genomic_DNA"/>
</dbReference>
<dbReference type="Proteomes" id="UP000657200">
    <property type="component" value="Unassembled WGS sequence"/>
</dbReference>
<evidence type="ECO:0000313" key="2">
    <source>
        <dbReference type="EMBL" id="CEF56731.1"/>
    </source>
</evidence>
<dbReference type="PANTHER" id="PTHR43736">
    <property type="entry name" value="ADP-RIBOSE PYROPHOSPHATASE"/>
    <property type="match status" value="1"/>
</dbReference>
<feature type="domain" description="Nudix hydrolase" evidence="1">
    <location>
        <begin position="67"/>
        <end position="196"/>
    </location>
</feature>
<organism evidence="2 4">
    <name type="scientific">Acetobacter ghanensis</name>
    <dbReference type="NCBI Taxonomy" id="431306"/>
    <lineage>
        <taxon>Bacteria</taxon>
        <taxon>Pseudomonadati</taxon>
        <taxon>Pseudomonadota</taxon>
        <taxon>Alphaproteobacteria</taxon>
        <taxon>Acetobacterales</taxon>
        <taxon>Acetobacteraceae</taxon>
        <taxon>Acetobacter</taxon>
    </lineage>
</organism>
<dbReference type="InterPro" id="IPR000086">
    <property type="entry name" value="NUDIX_hydrolase_dom"/>
</dbReference>
<dbReference type="RefSeq" id="WP_059024198.1">
    <property type="nucleotide sequence ID" value="NZ_LN609302.1"/>
</dbReference>
<dbReference type="Gene3D" id="3.90.79.10">
    <property type="entry name" value="Nucleoside Triphosphate Pyrophosphohydrolase"/>
    <property type="match status" value="1"/>
</dbReference>
<dbReference type="EMBL" id="LN609302">
    <property type="protein sequence ID" value="CEF56731.1"/>
    <property type="molecule type" value="Genomic_DNA"/>
</dbReference>
<evidence type="ECO:0000313" key="3">
    <source>
        <dbReference type="EMBL" id="NHO39158.1"/>
    </source>
</evidence>
<reference evidence="3 5" key="3">
    <citation type="journal article" date="2020" name="Int. J. Syst. Evol. Microbiol.">
        <title>Novel acetic acid bacteria from cider fermentations: Acetobacter conturbans sp. nov. and Acetobacter fallax sp. nov.</title>
        <authorList>
            <person name="Sombolestani A.S."/>
            <person name="Cleenwerck I."/>
            <person name="Cnockaert M."/>
            <person name="Borremans W."/>
            <person name="Wieme A.D."/>
            <person name="De Vuyst L."/>
            <person name="Vandamme P."/>
        </authorList>
    </citation>
    <scope>NUCLEOTIDE SEQUENCE [LARGE SCALE GENOMIC DNA]</scope>
    <source>
        <strain evidence="3 5">LMG 23848</strain>
    </source>
</reference>
<name>A0A0U5F651_9PROT</name>
<dbReference type="Pfam" id="PF12535">
    <property type="entry name" value="Nudix_N"/>
    <property type="match status" value="1"/>
</dbReference>
<evidence type="ECO:0000313" key="5">
    <source>
        <dbReference type="Proteomes" id="UP000657200"/>
    </source>
</evidence>
<sequence>MSEPEWLVWAREVQAIAQTGLTFTKDPFDRERYEMLRHIAAQMMAKGSAAPIQQIENLFSQQTGYATPKLEVRTGVFDAQNRLLMVREVLDQNRWTVPGGWADVNLTASESAAKEVWEETGYTVRITRLAMVLDRARQGHEPPEAFSITKMFFLGELTGGAPATSIETSEVRFFARNEIPHDLSTGRISRNQIDRLFAHHADLRLMTEFD</sequence>
<evidence type="ECO:0000313" key="4">
    <source>
        <dbReference type="Proteomes" id="UP000068250"/>
    </source>
</evidence>
<dbReference type="InterPro" id="IPR015797">
    <property type="entry name" value="NUDIX_hydrolase-like_dom_sf"/>
</dbReference>
<keyword evidence="5" id="KW-1185">Reference proteome</keyword>
<dbReference type="CDD" id="cd04672">
    <property type="entry name" value="NUDIX_CDP-Chase_like"/>
    <property type="match status" value="1"/>
</dbReference>
<reference evidence="2" key="1">
    <citation type="submission" date="2014-09" db="EMBL/GenBank/DDBJ databases">
        <authorList>
            <person name="Magalhaes I.L.F."/>
            <person name="Oliveira U."/>
            <person name="Santos F.R."/>
            <person name="Vidigal T.H.D.A."/>
            <person name="Brescovit A.D."/>
            <person name="Santos A.J."/>
        </authorList>
    </citation>
    <scope>NUCLEOTIDE SEQUENCE</scope>
    <source>
        <strain evidence="2">LMG 23848T</strain>
    </source>
</reference>